<organism evidence="1 2">
    <name type="scientific">Smallanthus sonchifolius</name>
    <dbReference type="NCBI Taxonomy" id="185202"/>
    <lineage>
        <taxon>Eukaryota</taxon>
        <taxon>Viridiplantae</taxon>
        <taxon>Streptophyta</taxon>
        <taxon>Embryophyta</taxon>
        <taxon>Tracheophyta</taxon>
        <taxon>Spermatophyta</taxon>
        <taxon>Magnoliopsida</taxon>
        <taxon>eudicotyledons</taxon>
        <taxon>Gunneridae</taxon>
        <taxon>Pentapetalae</taxon>
        <taxon>asterids</taxon>
        <taxon>campanulids</taxon>
        <taxon>Asterales</taxon>
        <taxon>Asteraceae</taxon>
        <taxon>Asteroideae</taxon>
        <taxon>Heliantheae alliance</taxon>
        <taxon>Millerieae</taxon>
        <taxon>Smallanthus</taxon>
    </lineage>
</organism>
<reference evidence="1 2" key="2">
    <citation type="journal article" date="2022" name="Mol. Ecol. Resour.">
        <title>The genomes of chicory, endive, great burdock and yacon provide insights into Asteraceae paleo-polyploidization history and plant inulin production.</title>
        <authorList>
            <person name="Fan W."/>
            <person name="Wang S."/>
            <person name="Wang H."/>
            <person name="Wang A."/>
            <person name="Jiang F."/>
            <person name="Liu H."/>
            <person name="Zhao H."/>
            <person name="Xu D."/>
            <person name="Zhang Y."/>
        </authorList>
    </citation>
    <scope>NUCLEOTIDE SEQUENCE [LARGE SCALE GENOMIC DNA]</scope>
    <source>
        <strain evidence="2">cv. Yunnan</strain>
        <tissue evidence="1">Leaves</tissue>
    </source>
</reference>
<keyword evidence="2" id="KW-1185">Reference proteome</keyword>
<evidence type="ECO:0000313" key="1">
    <source>
        <dbReference type="EMBL" id="KAI3796211.1"/>
    </source>
</evidence>
<proteinExistence type="predicted"/>
<name>A0ACB9HLS2_9ASTR</name>
<evidence type="ECO:0000313" key="2">
    <source>
        <dbReference type="Proteomes" id="UP001056120"/>
    </source>
</evidence>
<gene>
    <name evidence="1" type="ORF">L1987_38877</name>
</gene>
<dbReference type="EMBL" id="CM042029">
    <property type="protein sequence ID" value="KAI3796211.1"/>
    <property type="molecule type" value="Genomic_DNA"/>
</dbReference>
<protein>
    <submittedName>
        <fullName evidence="1">Uncharacterized protein</fullName>
    </submittedName>
</protein>
<comment type="caution">
    <text evidence="1">The sequence shown here is derived from an EMBL/GenBank/DDBJ whole genome shotgun (WGS) entry which is preliminary data.</text>
</comment>
<sequence>MRAVNKIQICFHRKASLGLCQCENDDWRSVQKGLWSFTTSPYEQRFVDVKFIGRNSGSVIITLDEGRVFVQF</sequence>
<reference evidence="2" key="1">
    <citation type="journal article" date="2022" name="Mol. Ecol. Resour.">
        <title>The genomes of chicory, endive, great burdock and yacon provide insights into Asteraceae palaeo-polyploidization history and plant inulin production.</title>
        <authorList>
            <person name="Fan W."/>
            <person name="Wang S."/>
            <person name="Wang H."/>
            <person name="Wang A."/>
            <person name="Jiang F."/>
            <person name="Liu H."/>
            <person name="Zhao H."/>
            <person name="Xu D."/>
            <person name="Zhang Y."/>
        </authorList>
    </citation>
    <scope>NUCLEOTIDE SEQUENCE [LARGE SCALE GENOMIC DNA]</scope>
    <source>
        <strain evidence="2">cv. Yunnan</strain>
    </source>
</reference>
<dbReference type="Proteomes" id="UP001056120">
    <property type="component" value="Linkage Group LG12"/>
</dbReference>
<accession>A0ACB9HLS2</accession>